<comment type="similarity">
    <text evidence="8 9">Belongs to the TrpA family.</text>
</comment>
<evidence type="ECO:0000256" key="3">
    <source>
        <dbReference type="ARBA" id="ARBA00022605"/>
    </source>
</evidence>
<dbReference type="InterPro" id="IPR018204">
    <property type="entry name" value="Trp_synthase_alpha_AS"/>
</dbReference>
<gene>
    <name evidence="8 10" type="primary">trpA</name>
    <name evidence="10" type="ORF">FRX97_07550</name>
</gene>
<dbReference type="Pfam" id="PF00290">
    <property type="entry name" value="Trp_syntA"/>
    <property type="match status" value="1"/>
</dbReference>
<comment type="subunit">
    <text evidence="2 8">Tetramer of two alpha and two beta chains.</text>
</comment>
<evidence type="ECO:0000313" key="11">
    <source>
        <dbReference type="Proteomes" id="UP000321168"/>
    </source>
</evidence>
<dbReference type="InterPro" id="IPR011060">
    <property type="entry name" value="RibuloseP-bd_barrel"/>
</dbReference>
<dbReference type="UniPathway" id="UPA00035">
    <property type="reaction ID" value="UER00044"/>
</dbReference>
<dbReference type="GO" id="GO:0005829">
    <property type="term" value="C:cytosol"/>
    <property type="evidence" value="ECO:0007669"/>
    <property type="project" value="TreeGrafter"/>
</dbReference>
<dbReference type="OrthoDB" id="9804578at2"/>
<dbReference type="EC" id="4.2.1.20" evidence="8"/>
<dbReference type="CDD" id="cd04724">
    <property type="entry name" value="Tryptophan_synthase_alpha"/>
    <property type="match status" value="1"/>
</dbReference>
<evidence type="ECO:0000256" key="5">
    <source>
        <dbReference type="ARBA" id="ARBA00023141"/>
    </source>
</evidence>
<evidence type="ECO:0000256" key="2">
    <source>
        <dbReference type="ARBA" id="ARBA00011270"/>
    </source>
</evidence>
<evidence type="ECO:0000256" key="4">
    <source>
        <dbReference type="ARBA" id="ARBA00022822"/>
    </source>
</evidence>
<dbReference type="SUPFAM" id="SSF51366">
    <property type="entry name" value="Ribulose-phoshate binding barrel"/>
    <property type="match status" value="1"/>
</dbReference>
<dbReference type="PANTHER" id="PTHR43406:SF1">
    <property type="entry name" value="TRYPTOPHAN SYNTHASE ALPHA CHAIN, CHLOROPLASTIC"/>
    <property type="match status" value="1"/>
</dbReference>
<dbReference type="PROSITE" id="PS00167">
    <property type="entry name" value="TRP_SYNTHASE_ALPHA"/>
    <property type="match status" value="1"/>
</dbReference>
<dbReference type="InterPro" id="IPR002028">
    <property type="entry name" value="Trp_synthase_suA"/>
</dbReference>
<name>A0A5C6V0U4_9FLAO</name>
<dbReference type="RefSeq" id="WP_147014591.1">
    <property type="nucleotide sequence ID" value="NZ_VORB01000006.1"/>
</dbReference>
<keyword evidence="3 8" id="KW-0028">Amino-acid biosynthesis</keyword>
<evidence type="ECO:0000256" key="9">
    <source>
        <dbReference type="RuleBase" id="RU003662"/>
    </source>
</evidence>
<accession>A0A5C6V0U4</accession>
<dbReference type="EMBL" id="VORB01000006">
    <property type="protein sequence ID" value="TXC78564.1"/>
    <property type="molecule type" value="Genomic_DNA"/>
</dbReference>
<dbReference type="NCBIfam" id="TIGR00262">
    <property type="entry name" value="trpA"/>
    <property type="match status" value="1"/>
</dbReference>
<evidence type="ECO:0000256" key="7">
    <source>
        <dbReference type="ARBA" id="ARBA00049047"/>
    </source>
</evidence>
<proteinExistence type="inferred from homology"/>
<dbReference type="HAMAP" id="MF_00131">
    <property type="entry name" value="Trp_synth_alpha"/>
    <property type="match status" value="1"/>
</dbReference>
<keyword evidence="6 8" id="KW-0456">Lyase</keyword>
<dbReference type="GO" id="GO:0004834">
    <property type="term" value="F:tryptophan synthase activity"/>
    <property type="evidence" value="ECO:0007669"/>
    <property type="project" value="UniProtKB-UniRule"/>
</dbReference>
<comment type="pathway">
    <text evidence="1 8">Amino-acid biosynthesis; L-tryptophan biosynthesis; L-tryptophan from chorismate: step 5/5.</text>
</comment>
<feature type="active site" description="Proton acceptor" evidence="8">
    <location>
        <position position="46"/>
    </location>
</feature>
<comment type="caution">
    <text evidence="10">The sequence shown here is derived from an EMBL/GenBank/DDBJ whole genome shotgun (WGS) entry which is preliminary data.</text>
</comment>
<reference evidence="10 11" key="1">
    <citation type="submission" date="2019-08" db="EMBL/GenBank/DDBJ databases">
        <title>Genome of Luteibaculum oceani JCM 18817.</title>
        <authorList>
            <person name="Bowman J.P."/>
        </authorList>
    </citation>
    <scope>NUCLEOTIDE SEQUENCE [LARGE SCALE GENOMIC DNA]</scope>
    <source>
        <strain evidence="10 11">JCM 18817</strain>
    </source>
</reference>
<dbReference type="AlphaFoldDB" id="A0A5C6V0U4"/>
<keyword evidence="5 8" id="KW-0057">Aromatic amino acid biosynthesis</keyword>
<dbReference type="InterPro" id="IPR013785">
    <property type="entry name" value="Aldolase_TIM"/>
</dbReference>
<feature type="active site" description="Proton acceptor" evidence="8">
    <location>
        <position position="35"/>
    </location>
</feature>
<dbReference type="Proteomes" id="UP000321168">
    <property type="component" value="Unassembled WGS sequence"/>
</dbReference>
<evidence type="ECO:0000256" key="6">
    <source>
        <dbReference type="ARBA" id="ARBA00023239"/>
    </source>
</evidence>
<evidence type="ECO:0000256" key="8">
    <source>
        <dbReference type="HAMAP-Rule" id="MF_00131"/>
    </source>
</evidence>
<sequence>MKNKLGIYFTAGYPRPESTLEILHALADAKVKFIEVGIPFSDPLADGPVIQESSKQALELGVNLDKIFEDLKQFKLERTDHPDLYLMGYLNSVLSYGVENFLSQAQTAGVTGVILPDLPFNYYQKHYQALFNTYNIKPVFLISPASSSTYIEVLDQANLGFIYVLSSNATTGKKLSLSDNEAFFKRLRAMDLKTETYLGFGIKSKEDITYASTFFDGGIIGSEMIRRLDDKELDSPKKAINRFMQELV</sequence>
<keyword evidence="4 8" id="KW-0822">Tryptophan biosynthesis</keyword>
<protein>
    <recommendedName>
        <fullName evidence="8">Tryptophan synthase alpha chain</fullName>
        <ecNumber evidence="8">4.2.1.20</ecNumber>
    </recommendedName>
</protein>
<comment type="function">
    <text evidence="8">The alpha subunit is responsible for the aldol cleavage of indoleglycerol phosphate to indole and glyceraldehyde 3-phosphate.</text>
</comment>
<dbReference type="PANTHER" id="PTHR43406">
    <property type="entry name" value="TRYPTOPHAN SYNTHASE, ALPHA CHAIN"/>
    <property type="match status" value="1"/>
</dbReference>
<evidence type="ECO:0000256" key="1">
    <source>
        <dbReference type="ARBA" id="ARBA00004733"/>
    </source>
</evidence>
<organism evidence="10 11">
    <name type="scientific">Luteibaculum oceani</name>
    <dbReference type="NCBI Taxonomy" id="1294296"/>
    <lineage>
        <taxon>Bacteria</taxon>
        <taxon>Pseudomonadati</taxon>
        <taxon>Bacteroidota</taxon>
        <taxon>Flavobacteriia</taxon>
        <taxon>Flavobacteriales</taxon>
        <taxon>Luteibaculaceae</taxon>
        <taxon>Luteibaculum</taxon>
    </lineage>
</organism>
<dbReference type="Gene3D" id="3.20.20.70">
    <property type="entry name" value="Aldolase class I"/>
    <property type="match status" value="1"/>
</dbReference>
<keyword evidence="11" id="KW-1185">Reference proteome</keyword>
<comment type="catalytic activity">
    <reaction evidence="7 8">
        <text>(1S,2R)-1-C-(indol-3-yl)glycerol 3-phosphate + L-serine = D-glyceraldehyde 3-phosphate + L-tryptophan + H2O</text>
        <dbReference type="Rhea" id="RHEA:10532"/>
        <dbReference type="ChEBI" id="CHEBI:15377"/>
        <dbReference type="ChEBI" id="CHEBI:33384"/>
        <dbReference type="ChEBI" id="CHEBI:57912"/>
        <dbReference type="ChEBI" id="CHEBI:58866"/>
        <dbReference type="ChEBI" id="CHEBI:59776"/>
        <dbReference type="EC" id="4.2.1.20"/>
    </reaction>
</comment>
<evidence type="ECO:0000313" key="10">
    <source>
        <dbReference type="EMBL" id="TXC78564.1"/>
    </source>
</evidence>